<evidence type="ECO:0000259" key="4">
    <source>
        <dbReference type="Pfam" id="PF25183"/>
    </source>
</evidence>
<dbReference type="SUPFAM" id="SSF56935">
    <property type="entry name" value="Porins"/>
    <property type="match status" value="1"/>
</dbReference>
<dbReference type="STRING" id="234267.Acid_2067"/>
<dbReference type="KEGG" id="sus:Acid_2067"/>
<evidence type="ECO:0000256" key="3">
    <source>
        <dbReference type="ARBA" id="ARBA00023237"/>
    </source>
</evidence>
<dbReference type="InterPro" id="IPR057601">
    <property type="entry name" value="Oar-like_b-barrel"/>
</dbReference>
<evidence type="ECO:0000256" key="1">
    <source>
        <dbReference type="ARBA" id="ARBA00004442"/>
    </source>
</evidence>
<dbReference type="GO" id="GO:0030246">
    <property type="term" value="F:carbohydrate binding"/>
    <property type="evidence" value="ECO:0007669"/>
    <property type="project" value="InterPro"/>
</dbReference>
<dbReference type="SUPFAM" id="SSF49452">
    <property type="entry name" value="Starch-binding domain-like"/>
    <property type="match status" value="1"/>
</dbReference>
<evidence type="ECO:0000256" key="2">
    <source>
        <dbReference type="ARBA" id="ARBA00023136"/>
    </source>
</evidence>
<dbReference type="Pfam" id="PF13620">
    <property type="entry name" value="CarboxypepD_reg"/>
    <property type="match status" value="1"/>
</dbReference>
<accession>Q026L2</accession>
<proteinExistence type="predicted"/>
<dbReference type="GO" id="GO:0009279">
    <property type="term" value="C:cell outer membrane"/>
    <property type="evidence" value="ECO:0007669"/>
    <property type="project" value="UniProtKB-SubCell"/>
</dbReference>
<reference evidence="5" key="1">
    <citation type="submission" date="2006-10" db="EMBL/GenBank/DDBJ databases">
        <title>Complete sequence of Solibacter usitatus Ellin6076.</title>
        <authorList>
            <consortium name="US DOE Joint Genome Institute"/>
            <person name="Copeland A."/>
            <person name="Lucas S."/>
            <person name="Lapidus A."/>
            <person name="Barry K."/>
            <person name="Detter J.C."/>
            <person name="Glavina del Rio T."/>
            <person name="Hammon N."/>
            <person name="Israni S."/>
            <person name="Dalin E."/>
            <person name="Tice H."/>
            <person name="Pitluck S."/>
            <person name="Thompson L.S."/>
            <person name="Brettin T."/>
            <person name="Bruce D."/>
            <person name="Han C."/>
            <person name="Tapia R."/>
            <person name="Gilna P."/>
            <person name="Schmutz J."/>
            <person name="Larimer F."/>
            <person name="Land M."/>
            <person name="Hauser L."/>
            <person name="Kyrpides N."/>
            <person name="Mikhailova N."/>
            <person name="Janssen P.H."/>
            <person name="Kuske C.R."/>
            <person name="Richardson P."/>
        </authorList>
    </citation>
    <scope>NUCLEOTIDE SEQUENCE</scope>
    <source>
        <strain evidence="5">Ellin6076</strain>
    </source>
</reference>
<dbReference type="HOGENOM" id="CLU_006298_0_0_0"/>
<feature type="domain" description="TonB-dependent transporter Oar-like beta-barrel" evidence="4">
    <location>
        <begin position="250"/>
        <end position="1150"/>
    </location>
</feature>
<evidence type="ECO:0000313" key="5">
    <source>
        <dbReference type="EMBL" id="ABJ83057.1"/>
    </source>
</evidence>
<keyword evidence="3" id="KW-0998">Cell outer membrane</keyword>
<protein>
    <recommendedName>
        <fullName evidence="4">TonB-dependent transporter Oar-like beta-barrel domain-containing protein</fullName>
    </recommendedName>
</protein>
<comment type="subcellular location">
    <subcellularLocation>
        <location evidence="1">Cell outer membrane</location>
    </subcellularLocation>
</comment>
<organism evidence="5">
    <name type="scientific">Solibacter usitatus (strain Ellin6076)</name>
    <dbReference type="NCBI Taxonomy" id="234267"/>
    <lineage>
        <taxon>Bacteria</taxon>
        <taxon>Pseudomonadati</taxon>
        <taxon>Acidobacteriota</taxon>
        <taxon>Terriglobia</taxon>
        <taxon>Bryobacterales</taxon>
        <taxon>Solibacteraceae</taxon>
        <taxon>Candidatus Solibacter</taxon>
    </lineage>
</organism>
<dbReference type="eggNOG" id="COG4771">
    <property type="taxonomic scope" value="Bacteria"/>
</dbReference>
<dbReference type="Gene3D" id="2.60.40.1120">
    <property type="entry name" value="Carboxypeptidase-like, regulatory domain"/>
    <property type="match status" value="1"/>
</dbReference>
<dbReference type="InParanoid" id="Q026L2"/>
<gene>
    <name evidence="5" type="ordered locus">Acid_2067</name>
</gene>
<dbReference type="EMBL" id="CP000473">
    <property type="protein sequence ID" value="ABJ83057.1"/>
    <property type="molecule type" value="Genomic_DNA"/>
</dbReference>
<keyword evidence="2" id="KW-0472">Membrane</keyword>
<dbReference type="OrthoDB" id="604358at2"/>
<sequence length="1157" mass="125373" precursor="true">MKTQRNQPPLAVGQNRRRLTVFALLFVLAAFPVWAQIDRGTIQGLVKDPSGAVVPGAKVQVVRIDTNSAIELVTNGEGLFTAPNLPAAAYRVVVEKPGFGTFRREPVEVLPRAQASVDVVLQPGGVNESVTVSTEAPILDTAAVNNSAGFNDKMIEDLPLIVVGTKRDITGFLDNLPGANNTNTFIPTVNGSTTGATEAFIDGARASERIQKGSLSENGPFLEQVGEVNVVSGAFNAEYGGFGSWFTNVIIKSGTNALHGSVFDHLGNDKLNARSFFAKDRTPYRQNEGGFTLGGPVVIPHLYNGRNKTFFFGSLGLFYSRQGAAGLLATVPTPAMLSGDFSGLTAANGSQIPIFDPTTTQPDGKGGFVRQQFPGNIIPANRITQMAKIVSSYIPAPSLPGQLNNFYDHRATTWPYYNTTTPLIKIDHSISDKQKLMFSYTHQTRPRLLWGNPAPGLGPQPAWGEVQTNPLDQIYDQQDTSWKVRLSHDYIISPTLVNHITIGIDREFNIGPNGTDGQAWDTKLGITGIPQDNGAFPALTFSGGTAAPAAMGRGYDVKFYALDYTFIENLSWIRGKHSFKTGVEIDRDRINQLQLNSIQGSFNFSNAMTSQPNSSSFGSWGSSVASFLLGAVNTAGAFIPAETGLRDFRVGAFVQDEWRATPKLTISYGLRWDYNPTFSEVQNKMSSFEPYIANPGAGGRLGALAFAGQSGLPGKFFSTDWKKGFGPRFGIAYQINSKTVIRTSAGIYYQNAPEQLITTPFHAGFNSSPTFSSADGYTPLYFINAGSFPQNFQRPPSTDPSFLNGQSISYLSPNATRLPQDVNWTFSIQRELARNLSLEAVYLGRRSTHLAFAANYDYLPIDNLKYGSLLLQPINSAAASTGGFTSPYPQFVNQLGANTVYQSLRPYPQYTSVLASPGEGSGQQKFNSLQLKATKRLSGGLTMFGYFTWAKSFSLATAQYPGSRFMQLDPNPAASFSFSWTYDLPLGKGKHFLNGVARPVNAVVSGWKINGFVKYNSGIPLTITAAAGNLGAIGYTQWGNAVQGVSPYITTSPGDFTPSSKYLNAAAFTTSTGFNFGNLNPNLSWVRGFWFKEENLTLGRVFALKEKVKLDFSMDFVNPFNFHRWGAPNTSLTSAAFGTVSSVSAGRTVQANAAIRF</sequence>
<dbReference type="AlphaFoldDB" id="Q026L2"/>
<dbReference type="InterPro" id="IPR036942">
    <property type="entry name" value="Beta-barrel_TonB_sf"/>
</dbReference>
<dbReference type="Pfam" id="PF25183">
    <property type="entry name" value="OMP_b-brl_4"/>
    <property type="match status" value="1"/>
</dbReference>
<name>Q026L2_SOLUE</name>
<dbReference type="InterPro" id="IPR013784">
    <property type="entry name" value="Carb-bd-like_fold"/>
</dbReference>
<dbReference type="Gene3D" id="2.40.170.20">
    <property type="entry name" value="TonB-dependent receptor, beta-barrel domain"/>
    <property type="match status" value="1"/>
</dbReference>